<dbReference type="InterPro" id="IPR027417">
    <property type="entry name" value="P-loop_NTPase"/>
</dbReference>
<dbReference type="InterPro" id="IPR058922">
    <property type="entry name" value="WHD_DRP"/>
</dbReference>
<feature type="domain" description="Disease resistance R13L4/SHOC-2-like LRR" evidence="7">
    <location>
        <begin position="546"/>
        <end position="892"/>
    </location>
</feature>
<reference evidence="10" key="1">
    <citation type="journal article" date="2017" name="Plant J.">
        <title>The pomegranate (Punica granatum L.) genome and the genomics of punicalagin biosynthesis.</title>
        <authorList>
            <person name="Qin G."/>
            <person name="Xu C."/>
            <person name="Ming R."/>
            <person name="Tang H."/>
            <person name="Guyot R."/>
            <person name="Kramer E.M."/>
            <person name="Hu Y."/>
            <person name="Yi X."/>
            <person name="Qi Y."/>
            <person name="Xu X."/>
            <person name="Gao Z."/>
            <person name="Pan H."/>
            <person name="Jian J."/>
            <person name="Tian Y."/>
            <person name="Yue Z."/>
            <person name="Xu Y."/>
        </authorList>
    </citation>
    <scope>NUCLEOTIDE SEQUENCE [LARGE SCALE GENOMIC DNA]</scope>
    <source>
        <strain evidence="10">cv. Dabenzi</strain>
    </source>
</reference>
<dbReference type="InterPro" id="IPR042197">
    <property type="entry name" value="Apaf_helical"/>
</dbReference>
<keyword evidence="2" id="KW-0547">Nucleotide-binding</keyword>
<dbReference type="Gene3D" id="3.80.10.10">
    <property type="entry name" value="Ribonuclease Inhibitor"/>
    <property type="match status" value="1"/>
</dbReference>
<feature type="domain" description="NB-ARC" evidence="4">
    <location>
        <begin position="169"/>
        <end position="346"/>
    </location>
</feature>
<dbReference type="SUPFAM" id="SSF52540">
    <property type="entry name" value="P-loop containing nucleoside triphosphate hydrolases"/>
    <property type="match status" value="1"/>
</dbReference>
<name>A0A218W797_PUNGR</name>
<dbReference type="InterPro" id="IPR002182">
    <property type="entry name" value="NB-ARC"/>
</dbReference>
<dbReference type="InterPro" id="IPR044974">
    <property type="entry name" value="Disease_R_plants"/>
</dbReference>
<evidence type="ECO:0000256" key="2">
    <source>
        <dbReference type="ARBA" id="ARBA00022741"/>
    </source>
</evidence>
<evidence type="ECO:0000259" key="5">
    <source>
        <dbReference type="Pfam" id="PF18052"/>
    </source>
</evidence>
<dbReference type="PANTHER" id="PTHR23155:SF1205">
    <property type="entry name" value="DISEASE RESISTANCE PROTEIN RPM1"/>
    <property type="match status" value="1"/>
</dbReference>
<dbReference type="OrthoDB" id="690341at2759"/>
<keyword evidence="3" id="KW-0611">Plant defense</keyword>
<dbReference type="Pfam" id="PF23559">
    <property type="entry name" value="WHD_DRP"/>
    <property type="match status" value="1"/>
</dbReference>
<evidence type="ECO:0000313" key="10">
    <source>
        <dbReference type="Proteomes" id="UP000197138"/>
    </source>
</evidence>
<dbReference type="Pfam" id="PF23598">
    <property type="entry name" value="LRR_14"/>
    <property type="match status" value="1"/>
</dbReference>
<protein>
    <submittedName>
        <fullName evidence="8">Uncharacterized protein</fullName>
    </submittedName>
</protein>
<dbReference type="InterPro" id="IPR055414">
    <property type="entry name" value="LRR_R13L4/SHOC2-like"/>
</dbReference>
<gene>
    <name evidence="8" type="ORF">CDL15_Pgr023471</name>
    <name evidence="9" type="ORF">CRG98_019990</name>
</gene>
<dbReference type="PANTHER" id="PTHR23155">
    <property type="entry name" value="DISEASE RESISTANCE PROTEIN RP"/>
    <property type="match status" value="1"/>
</dbReference>
<evidence type="ECO:0000259" key="4">
    <source>
        <dbReference type="Pfam" id="PF00931"/>
    </source>
</evidence>
<dbReference type="Gene3D" id="1.20.5.4130">
    <property type="match status" value="1"/>
</dbReference>
<dbReference type="AlphaFoldDB" id="A0A218W797"/>
<reference evidence="8" key="2">
    <citation type="submission" date="2017-06" db="EMBL/GenBank/DDBJ databases">
        <title>The pomegranate genome and the genomics of punicalagin biosynthesis.</title>
        <authorList>
            <person name="Xu C."/>
        </authorList>
    </citation>
    <scope>NUCLEOTIDE SEQUENCE [LARGE SCALE GENOMIC DNA]</scope>
    <source>
        <tissue evidence="8">Fresh leaf</tissue>
    </source>
</reference>
<dbReference type="InterPro" id="IPR032675">
    <property type="entry name" value="LRR_dom_sf"/>
</dbReference>
<dbReference type="EMBL" id="MTKT01004950">
    <property type="protein sequence ID" value="OWM68506.1"/>
    <property type="molecule type" value="Genomic_DNA"/>
</dbReference>
<evidence type="ECO:0000313" key="8">
    <source>
        <dbReference type="EMBL" id="OWM68506.1"/>
    </source>
</evidence>
<dbReference type="PRINTS" id="PR00364">
    <property type="entry name" value="DISEASERSIST"/>
</dbReference>
<dbReference type="Proteomes" id="UP000197138">
    <property type="component" value="Unassembled WGS sequence"/>
</dbReference>
<dbReference type="Gene3D" id="1.10.10.10">
    <property type="entry name" value="Winged helix-like DNA-binding domain superfamily/Winged helix DNA-binding domain"/>
    <property type="match status" value="1"/>
</dbReference>
<dbReference type="Gene3D" id="1.10.8.430">
    <property type="entry name" value="Helical domain of apoptotic protease-activating factors"/>
    <property type="match status" value="1"/>
</dbReference>
<dbReference type="FunFam" id="1.10.10.10:FF:000322">
    <property type="entry name" value="Probable disease resistance protein At1g63360"/>
    <property type="match status" value="1"/>
</dbReference>
<dbReference type="GO" id="GO:0043531">
    <property type="term" value="F:ADP binding"/>
    <property type="evidence" value="ECO:0007669"/>
    <property type="project" value="InterPro"/>
</dbReference>
<dbReference type="InterPro" id="IPR036388">
    <property type="entry name" value="WH-like_DNA-bd_sf"/>
</dbReference>
<reference evidence="9 11" key="3">
    <citation type="submission" date="2017-11" db="EMBL/GenBank/DDBJ databases">
        <title>De-novo sequencing of pomegranate (Punica granatum L.) genome.</title>
        <authorList>
            <person name="Akparov Z."/>
            <person name="Amiraslanov A."/>
            <person name="Hajiyeva S."/>
            <person name="Abbasov M."/>
            <person name="Kaur K."/>
            <person name="Hamwieh A."/>
            <person name="Solovyev V."/>
            <person name="Salamov A."/>
            <person name="Braich B."/>
            <person name="Kosarev P."/>
            <person name="Mahmoud A."/>
            <person name="Hajiyev E."/>
            <person name="Babayeva S."/>
            <person name="Izzatullayeva V."/>
            <person name="Mammadov A."/>
            <person name="Mammadov A."/>
            <person name="Sharifova S."/>
            <person name="Ojaghi J."/>
            <person name="Eynullazada K."/>
            <person name="Bayramov B."/>
            <person name="Abdulazimova A."/>
            <person name="Shahmuradov I."/>
        </authorList>
    </citation>
    <scope>NUCLEOTIDE SEQUENCE [LARGE SCALE GENOMIC DNA]</scope>
    <source>
        <strain evidence="9">AG2017</strain>
        <strain evidence="11">cv. AG2017</strain>
        <tissue evidence="9">Leaf</tissue>
    </source>
</reference>
<dbReference type="STRING" id="22663.A0A218W797"/>
<dbReference type="Gene3D" id="3.40.50.300">
    <property type="entry name" value="P-loop containing nucleotide triphosphate hydrolases"/>
    <property type="match status" value="1"/>
</dbReference>
<dbReference type="GeneID" id="116214292"/>
<evidence type="ECO:0000313" key="9">
    <source>
        <dbReference type="EMBL" id="PKI59581.1"/>
    </source>
</evidence>
<keyword evidence="11" id="KW-1185">Reference proteome</keyword>
<accession>A0A218W797</accession>
<comment type="caution">
    <text evidence="8">The sequence shown here is derived from an EMBL/GenBank/DDBJ whole genome shotgun (WGS) entry which is preliminary data.</text>
</comment>
<sequence length="941" mass="108898">MAEAAVNHLLGRIDNIIEEKFAPFTDVREEITSSRQELDHVKAFLRVADVEEENDDEVKTWVKHLRDAAYEFEDVLDEYKLLMLHEPGEGYLRFAHRWVNNFKARSRIMPNLRRLCMKIRSICERHQRLSHKFSQNGERVSTIRADSTWQDHQSDALLLDTVDLVGIEERKSHLMQWLLGGLSGTGAMAVHGMGGLGKTTLVRQVYEDPEVKKHFEVRAWVTLSPSFDTKDLLKDMFRQLSSEPRRKAPRREGVASINFLKISIKNLLLKGRFLVILDDVWHADRWETVKYLFPNNDCGSRVMLTTRHVEIAAAACKHLVGEAYNLMPLSNEESWKLFCRKTFQGNPCPPHLKDICTDILKKCEGLPLPIVAISGVLATKGTHRKDEWDLVLRSLRSLDGNDRLKKINKVLSHSFNDLPYYLRSCFLHLSVFPEGHVIESARLIRLWVEERFIEVKAGMTMEEVAEDYLNELLSRNLMQVAETTSDGRIKRCRIHHLLRDMAISKSEEQSFAVAVDEQNPLWPEKVRHLSMHGIFQHLPEQRSISHLRSLFTFGVDKSSIKAALSHLKLLAVLDLQYSPLNKFPIQVVDMYFLRYLSLRYTHVQTIPRLIGKLEYLEVLDLKHTNVIELPVEIMKLRRLRHLLVYRYELESYVHTKYGFKTLAGIGALQSLQKLCYIEADDERSRIMVQELGNLTQLRRLCILKLKEEDGAALCSSITKLTNLRALSVSSLKEDDVLDMQHLCFLPPLLQRIYLTGHLEALPRWLCSMNTLIALHLKWSQLKDDPLPSLQRLPNLVHLELLKVYDWEVLHFEGKGFRKLKKLGLDLFDRLTCIEVEEQAMPGLEQLIIQRCKLLQNVPLGIEHLTQLKVVEFLDVHDELVRKLKRDEASEDCKEVAHIPELRYGFCRDGCWDVETVKRSGGEECSSSQETFTSGELPRCWK</sequence>
<evidence type="ECO:0000256" key="3">
    <source>
        <dbReference type="ARBA" id="ARBA00022821"/>
    </source>
</evidence>
<dbReference type="FunFam" id="3.40.50.300:FF:001091">
    <property type="entry name" value="Probable disease resistance protein At1g61300"/>
    <property type="match status" value="1"/>
</dbReference>
<dbReference type="Proteomes" id="UP000233551">
    <property type="component" value="Unassembled WGS sequence"/>
</dbReference>
<dbReference type="GO" id="GO:0098542">
    <property type="term" value="P:defense response to other organism"/>
    <property type="evidence" value="ECO:0007669"/>
    <property type="project" value="TreeGrafter"/>
</dbReference>
<organism evidence="8 10">
    <name type="scientific">Punica granatum</name>
    <name type="common">Pomegranate</name>
    <dbReference type="NCBI Taxonomy" id="22663"/>
    <lineage>
        <taxon>Eukaryota</taxon>
        <taxon>Viridiplantae</taxon>
        <taxon>Streptophyta</taxon>
        <taxon>Embryophyta</taxon>
        <taxon>Tracheophyta</taxon>
        <taxon>Spermatophyta</taxon>
        <taxon>Magnoliopsida</taxon>
        <taxon>eudicotyledons</taxon>
        <taxon>Gunneridae</taxon>
        <taxon>Pentapetalae</taxon>
        <taxon>rosids</taxon>
        <taxon>malvids</taxon>
        <taxon>Myrtales</taxon>
        <taxon>Lythraceae</taxon>
        <taxon>Punica</taxon>
    </lineage>
</organism>
<proteinExistence type="predicted"/>
<feature type="domain" description="Disease resistance protein winged helix" evidence="6">
    <location>
        <begin position="431"/>
        <end position="502"/>
    </location>
</feature>
<dbReference type="Pfam" id="PF18052">
    <property type="entry name" value="Rx_N"/>
    <property type="match status" value="1"/>
</dbReference>
<dbReference type="SUPFAM" id="SSF52058">
    <property type="entry name" value="L domain-like"/>
    <property type="match status" value="1"/>
</dbReference>
<feature type="domain" description="Disease resistance N-terminal" evidence="5">
    <location>
        <begin position="5"/>
        <end position="87"/>
    </location>
</feature>
<dbReference type="EMBL" id="PGOL01001263">
    <property type="protein sequence ID" value="PKI59581.1"/>
    <property type="molecule type" value="Genomic_DNA"/>
</dbReference>
<evidence type="ECO:0000256" key="1">
    <source>
        <dbReference type="ARBA" id="ARBA00022737"/>
    </source>
</evidence>
<dbReference type="CDD" id="cd14798">
    <property type="entry name" value="RX-CC_like"/>
    <property type="match status" value="1"/>
</dbReference>
<dbReference type="InterPro" id="IPR041118">
    <property type="entry name" value="Rx_N"/>
</dbReference>
<evidence type="ECO:0000259" key="7">
    <source>
        <dbReference type="Pfam" id="PF23598"/>
    </source>
</evidence>
<dbReference type="InterPro" id="IPR038005">
    <property type="entry name" value="RX-like_CC"/>
</dbReference>
<evidence type="ECO:0000313" key="11">
    <source>
        <dbReference type="Proteomes" id="UP000233551"/>
    </source>
</evidence>
<dbReference type="Pfam" id="PF00931">
    <property type="entry name" value="NB-ARC"/>
    <property type="match status" value="1"/>
</dbReference>
<keyword evidence="1" id="KW-0677">Repeat</keyword>
<evidence type="ECO:0000259" key="6">
    <source>
        <dbReference type="Pfam" id="PF23559"/>
    </source>
</evidence>